<dbReference type="InterPro" id="IPR012910">
    <property type="entry name" value="Plug_dom"/>
</dbReference>
<organism evidence="15 16">
    <name type="scientific">Candidatus Thermochlorobacter aerophilus</name>
    <dbReference type="NCBI Taxonomy" id="1868324"/>
    <lineage>
        <taxon>Bacteria</taxon>
        <taxon>Pseudomonadati</taxon>
        <taxon>Chlorobiota</taxon>
        <taxon>Chlorobiia</taxon>
        <taxon>Chlorobiales</taxon>
        <taxon>Candidatus Thermochlorobacteriaceae</taxon>
        <taxon>Candidatus Thermochlorobacter</taxon>
    </lineage>
</organism>
<dbReference type="SUPFAM" id="SSF56935">
    <property type="entry name" value="Porins"/>
    <property type="match status" value="1"/>
</dbReference>
<dbReference type="GO" id="GO:0015344">
    <property type="term" value="F:siderophore uptake transmembrane transporter activity"/>
    <property type="evidence" value="ECO:0007669"/>
    <property type="project" value="TreeGrafter"/>
</dbReference>
<dbReference type="SUPFAM" id="SSF49464">
    <property type="entry name" value="Carboxypeptidase regulatory domain-like"/>
    <property type="match status" value="1"/>
</dbReference>
<evidence type="ECO:0000256" key="11">
    <source>
        <dbReference type="RuleBase" id="RU003357"/>
    </source>
</evidence>
<dbReference type="InterPro" id="IPR036942">
    <property type="entry name" value="Beta-barrel_TonB_sf"/>
</dbReference>
<dbReference type="PROSITE" id="PS52016">
    <property type="entry name" value="TONB_DEPENDENT_REC_3"/>
    <property type="match status" value="1"/>
</dbReference>
<proteinExistence type="inferred from homology"/>
<keyword evidence="2 10" id="KW-0813">Transport</keyword>
<dbReference type="Gene3D" id="2.170.130.10">
    <property type="entry name" value="TonB-dependent receptor, plug domain"/>
    <property type="match status" value="1"/>
</dbReference>
<feature type="domain" description="TonB-dependent receptor-like beta-barrel" evidence="13">
    <location>
        <begin position="366"/>
        <end position="761"/>
    </location>
</feature>
<dbReference type="PANTHER" id="PTHR30069">
    <property type="entry name" value="TONB-DEPENDENT OUTER MEMBRANE RECEPTOR"/>
    <property type="match status" value="1"/>
</dbReference>
<dbReference type="Pfam" id="PF13715">
    <property type="entry name" value="CarbopepD_reg_2"/>
    <property type="match status" value="1"/>
</dbReference>
<evidence type="ECO:0000259" key="14">
    <source>
        <dbReference type="Pfam" id="PF07715"/>
    </source>
</evidence>
<dbReference type="Pfam" id="PF07715">
    <property type="entry name" value="Plug"/>
    <property type="match status" value="1"/>
</dbReference>
<comment type="caution">
    <text evidence="15">The sequence shown here is derived from an EMBL/GenBank/DDBJ whole genome shotgun (WGS) entry which is preliminary data.</text>
</comment>
<dbReference type="AlphaFoldDB" id="A0A395M113"/>
<dbReference type="Proteomes" id="UP000266389">
    <property type="component" value="Unassembled WGS sequence"/>
</dbReference>
<accession>A0A395M113</accession>
<keyword evidence="9 10" id="KW-0998">Cell outer membrane</keyword>
<keyword evidence="5 12" id="KW-0732">Signal</keyword>
<dbReference type="InterPro" id="IPR039426">
    <property type="entry name" value="TonB-dep_rcpt-like"/>
</dbReference>
<dbReference type="InterPro" id="IPR000531">
    <property type="entry name" value="Beta-barrel_TonB"/>
</dbReference>
<dbReference type="GO" id="GO:0044718">
    <property type="term" value="P:siderophore transmembrane transport"/>
    <property type="evidence" value="ECO:0007669"/>
    <property type="project" value="TreeGrafter"/>
</dbReference>
<evidence type="ECO:0000256" key="10">
    <source>
        <dbReference type="PROSITE-ProRule" id="PRU01360"/>
    </source>
</evidence>
<comment type="subcellular location">
    <subcellularLocation>
        <location evidence="1 10">Cell outer membrane</location>
        <topology evidence="1 10">Multi-pass membrane protein</topology>
    </subcellularLocation>
</comment>
<evidence type="ECO:0000259" key="13">
    <source>
        <dbReference type="Pfam" id="PF00593"/>
    </source>
</evidence>
<evidence type="ECO:0000313" key="16">
    <source>
        <dbReference type="Proteomes" id="UP000266389"/>
    </source>
</evidence>
<evidence type="ECO:0000313" key="15">
    <source>
        <dbReference type="EMBL" id="RFM23604.1"/>
    </source>
</evidence>
<gene>
    <name evidence="15" type="ORF">D0433_10255</name>
</gene>
<keyword evidence="7 10" id="KW-0472">Membrane</keyword>
<evidence type="ECO:0000256" key="12">
    <source>
        <dbReference type="SAM" id="SignalP"/>
    </source>
</evidence>
<name>A0A395M113_9BACT</name>
<evidence type="ECO:0000256" key="6">
    <source>
        <dbReference type="ARBA" id="ARBA00023077"/>
    </source>
</evidence>
<feature type="domain" description="TonB-dependent receptor plug" evidence="14">
    <location>
        <begin position="130"/>
        <end position="253"/>
    </location>
</feature>
<dbReference type="InterPro" id="IPR008969">
    <property type="entry name" value="CarboxyPept-like_regulatory"/>
</dbReference>
<feature type="chain" id="PRO_5017230786" evidence="12">
    <location>
        <begin position="24"/>
        <end position="975"/>
    </location>
</feature>
<keyword evidence="6 11" id="KW-0798">TonB box</keyword>
<dbReference type="GO" id="GO:0009279">
    <property type="term" value="C:cell outer membrane"/>
    <property type="evidence" value="ECO:0007669"/>
    <property type="project" value="UniProtKB-SubCell"/>
</dbReference>
<protein>
    <submittedName>
        <fullName evidence="15">TonB-dependent receptor</fullName>
    </submittedName>
</protein>
<evidence type="ECO:0000256" key="9">
    <source>
        <dbReference type="ARBA" id="ARBA00023237"/>
    </source>
</evidence>
<evidence type="ECO:0000256" key="8">
    <source>
        <dbReference type="ARBA" id="ARBA00023170"/>
    </source>
</evidence>
<evidence type="ECO:0000256" key="7">
    <source>
        <dbReference type="ARBA" id="ARBA00023136"/>
    </source>
</evidence>
<keyword evidence="3 10" id="KW-1134">Transmembrane beta strand</keyword>
<evidence type="ECO:0000256" key="3">
    <source>
        <dbReference type="ARBA" id="ARBA00022452"/>
    </source>
</evidence>
<feature type="signal peptide" evidence="12">
    <location>
        <begin position="1"/>
        <end position="23"/>
    </location>
</feature>
<keyword evidence="4 10" id="KW-0812">Transmembrane</keyword>
<evidence type="ECO:0000256" key="5">
    <source>
        <dbReference type="ARBA" id="ARBA00022729"/>
    </source>
</evidence>
<dbReference type="PANTHER" id="PTHR30069:SF29">
    <property type="entry name" value="HEMOGLOBIN AND HEMOGLOBIN-HAPTOGLOBIN-BINDING PROTEIN 1-RELATED"/>
    <property type="match status" value="1"/>
</dbReference>
<comment type="similarity">
    <text evidence="10 11">Belongs to the TonB-dependent receptor family.</text>
</comment>
<dbReference type="EMBL" id="PHFL01000061">
    <property type="protein sequence ID" value="RFM23604.1"/>
    <property type="molecule type" value="Genomic_DNA"/>
</dbReference>
<sequence>MNDCYRRVLLPLLCIMTFCISTAVELEAQEAGEIRGIVTDAGDSSPIIGASVLLPDLKLGATTNVRGEFVIRKVPVGTYNILARYVGYKPQTKQVTVVAGGVTEVVFSLVQSTVQADEVIVTGQGTATSKRQLPTDVVTLSSKEIERTTAQSIDQLLQGQIPGLSSFNAQGLPGTGARIQTRGIKSALSNTTPVIYIDGIRVDNGDNFRLANGTGGAVSSALADIVVGDIERIEVIKGGAASTLYGSEAANGVIQIFTKKGRPGEARVRLTTINGVDVPETRFTFEEATRTVLYRPAFFNRQALNITGGSEALTYNVSGSVQNTPGIFKGDELQNTLYNFTGGLRAILSPQSELEFMASYTRNQFGRALLNNVYDSSPLSAMEAGSFFAPGNYVASRGFTQNRDSILQFLLLPDLRETVNRFTSGFAFSVSPVKEWTNTFRVGVDYRKNEQRNLYPVAAIASGIISPPSSLSRSERDYLTLTVEYAGTYKLPDLGIVSQTLSFGARGFRVEDREFDADGQNIVAGTEDFDNAAIIDSRESNQALFNGGIYLQDQIGIADNLFINLAARVDINTAFGSDVGTQLYPTAGIAYNIGDEAFFPAGLKEVLSSLKLRAAYGRTGFFPTPFARDRTFIVARNTATTAGINFGNPGNRSLGPEVTTSFDFGFDAGLLNDRIAIEFSYYTQTTDAALFDFPEDPAGGRITQLRNVGQIRNRGIELSVRASVYQSSTVDVSVRGAVSTVDNLLVSLGGSAPFTIGGFAFLPMRAEEGRPLGTYQVTVPKPDEDGQYTGDFTVELYGSPTPTVIGSFGIDLTLFKDFTFSMFGEFAAGHYTLNQALDTRFYQGYNDLIGEPIPSNATPQQQAEISRRNFANGKLPNDNYVTDNASILLVQPADWIKIREISARYRLPQSFLGGFLSSVVLSFNVRNPFVFGTRTTGADPELGTVRSGRQVDLGGVANLAVSPPIQYRFGIEITP</sequence>
<dbReference type="Pfam" id="PF00593">
    <property type="entry name" value="TonB_dep_Rec_b-barrel"/>
    <property type="match status" value="1"/>
</dbReference>
<evidence type="ECO:0000256" key="4">
    <source>
        <dbReference type="ARBA" id="ARBA00022692"/>
    </source>
</evidence>
<dbReference type="Gene3D" id="2.40.170.20">
    <property type="entry name" value="TonB-dependent receptor, beta-barrel domain"/>
    <property type="match status" value="1"/>
</dbReference>
<reference evidence="15 16" key="1">
    <citation type="journal article" date="2011" name="ISME J.">
        <title>Community ecology of hot spring cyanobacterial mats: predominant populations and their functional potential.</title>
        <authorList>
            <person name="Klatt C.G."/>
            <person name="Wood J.M."/>
            <person name="Rusch D.B."/>
            <person name="Bateson M.M."/>
            <person name="Hamamura N."/>
            <person name="Heidelberg J.F."/>
            <person name="Grossman A.R."/>
            <person name="Bhaya D."/>
            <person name="Cohan F.M."/>
            <person name="Kuhl M."/>
            <person name="Bryant D.A."/>
            <person name="Ward D.M."/>
        </authorList>
    </citation>
    <scope>NUCLEOTIDE SEQUENCE [LARGE SCALE GENOMIC DNA]</scope>
    <source>
        <strain evidence="15">OS</strain>
    </source>
</reference>
<dbReference type="Gene3D" id="2.60.40.1120">
    <property type="entry name" value="Carboxypeptidase-like, regulatory domain"/>
    <property type="match status" value="1"/>
</dbReference>
<dbReference type="InterPro" id="IPR037066">
    <property type="entry name" value="Plug_dom_sf"/>
</dbReference>
<evidence type="ECO:0000256" key="2">
    <source>
        <dbReference type="ARBA" id="ARBA00022448"/>
    </source>
</evidence>
<evidence type="ECO:0000256" key="1">
    <source>
        <dbReference type="ARBA" id="ARBA00004571"/>
    </source>
</evidence>
<keyword evidence="8 15" id="KW-0675">Receptor</keyword>